<dbReference type="InterPro" id="IPR017452">
    <property type="entry name" value="GPCR_Rhodpsn_7TM"/>
</dbReference>
<evidence type="ECO:0000256" key="1">
    <source>
        <dbReference type="ARBA" id="ARBA00004651"/>
    </source>
</evidence>
<dbReference type="Proteomes" id="UP000663844">
    <property type="component" value="Unassembled WGS sequence"/>
</dbReference>
<evidence type="ECO:0000256" key="4">
    <source>
        <dbReference type="ARBA" id="ARBA00022989"/>
    </source>
</evidence>
<dbReference type="EMBL" id="CAJOAZ010001742">
    <property type="protein sequence ID" value="CAF3851231.1"/>
    <property type="molecule type" value="Genomic_DNA"/>
</dbReference>
<keyword evidence="3 9" id="KW-0812">Transmembrane</keyword>
<dbReference type="SUPFAM" id="SSF81321">
    <property type="entry name" value="Family A G protein-coupled receptor-like"/>
    <property type="match status" value="1"/>
</dbReference>
<evidence type="ECO:0000256" key="5">
    <source>
        <dbReference type="ARBA" id="ARBA00023040"/>
    </source>
</evidence>
<comment type="caution">
    <text evidence="11">The sequence shown here is derived from an EMBL/GenBank/DDBJ whole genome shotgun (WGS) entry which is preliminary data.</text>
</comment>
<proteinExistence type="predicted"/>
<evidence type="ECO:0000259" key="10">
    <source>
        <dbReference type="PROSITE" id="PS50262"/>
    </source>
</evidence>
<evidence type="ECO:0000313" key="11">
    <source>
        <dbReference type="EMBL" id="CAF3851231.1"/>
    </source>
</evidence>
<evidence type="ECO:0000256" key="6">
    <source>
        <dbReference type="ARBA" id="ARBA00023136"/>
    </source>
</evidence>
<comment type="subcellular location">
    <subcellularLocation>
        <location evidence="1">Cell membrane</location>
        <topology evidence="1">Multi-pass membrane protein</topology>
    </subcellularLocation>
</comment>
<feature type="transmembrane region" description="Helical" evidence="9">
    <location>
        <begin position="205"/>
        <end position="226"/>
    </location>
</feature>
<keyword evidence="4 9" id="KW-1133">Transmembrane helix</keyword>
<protein>
    <recommendedName>
        <fullName evidence="10">G-protein coupled receptors family 1 profile domain-containing protein</fullName>
    </recommendedName>
</protein>
<dbReference type="PANTHER" id="PTHR24229">
    <property type="entry name" value="NEUROPEPTIDES RECEPTOR"/>
    <property type="match status" value="1"/>
</dbReference>
<gene>
    <name evidence="11" type="ORF">OXD698_LOCUS21288</name>
</gene>
<feature type="domain" description="G-protein coupled receptors family 1 profile" evidence="10">
    <location>
        <begin position="32"/>
        <end position="329"/>
    </location>
</feature>
<dbReference type="PROSITE" id="PS50262">
    <property type="entry name" value="G_PROTEIN_RECEP_F1_2"/>
    <property type="match status" value="1"/>
</dbReference>
<evidence type="ECO:0000256" key="8">
    <source>
        <dbReference type="ARBA" id="ARBA00023224"/>
    </source>
</evidence>
<dbReference type="CDD" id="cd00637">
    <property type="entry name" value="7tm_classA_rhodopsin-like"/>
    <property type="match status" value="1"/>
</dbReference>
<feature type="transmembrane region" description="Helical" evidence="9">
    <location>
        <begin position="54"/>
        <end position="73"/>
    </location>
</feature>
<organism evidence="11 12">
    <name type="scientific">Adineta steineri</name>
    <dbReference type="NCBI Taxonomy" id="433720"/>
    <lineage>
        <taxon>Eukaryota</taxon>
        <taxon>Metazoa</taxon>
        <taxon>Spiralia</taxon>
        <taxon>Gnathifera</taxon>
        <taxon>Rotifera</taxon>
        <taxon>Eurotatoria</taxon>
        <taxon>Bdelloidea</taxon>
        <taxon>Adinetida</taxon>
        <taxon>Adinetidae</taxon>
        <taxon>Adineta</taxon>
    </lineage>
</organism>
<dbReference type="GO" id="GO:0007218">
    <property type="term" value="P:neuropeptide signaling pathway"/>
    <property type="evidence" value="ECO:0007669"/>
    <property type="project" value="TreeGrafter"/>
</dbReference>
<keyword evidence="8" id="KW-0807">Transducer</keyword>
<feature type="transmembrane region" description="Helical" evidence="9">
    <location>
        <begin position="266"/>
        <end position="286"/>
    </location>
</feature>
<keyword evidence="7" id="KW-0675">Receptor</keyword>
<evidence type="ECO:0000256" key="7">
    <source>
        <dbReference type="ARBA" id="ARBA00023170"/>
    </source>
</evidence>
<reference evidence="11" key="1">
    <citation type="submission" date="2021-02" db="EMBL/GenBank/DDBJ databases">
        <authorList>
            <person name="Nowell W R."/>
        </authorList>
    </citation>
    <scope>NUCLEOTIDE SEQUENCE</scope>
</reference>
<feature type="transmembrane region" description="Helical" evidence="9">
    <location>
        <begin position="103"/>
        <end position="125"/>
    </location>
</feature>
<keyword evidence="5" id="KW-0297">G-protein coupled receptor</keyword>
<dbReference type="GO" id="GO:0042923">
    <property type="term" value="F:neuropeptide binding"/>
    <property type="evidence" value="ECO:0007669"/>
    <property type="project" value="TreeGrafter"/>
</dbReference>
<dbReference type="PANTHER" id="PTHR24229:SF40">
    <property type="entry name" value="ALLATOSTATIN C RECEPTOR 1-RELATED"/>
    <property type="match status" value="1"/>
</dbReference>
<evidence type="ECO:0000313" key="12">
    <source>
        <dbReference type="Proteomes" id="UP000663844"/>
    </source>
</evidence>
<evidence type="ECO:0000256" key="9">
    <source>
        <dbReference type="SAM" id="Phobius"/>
    </source>
</evidence>
<accession>A0A819EII3</accession>
<feature type="transmembrane region" description="Helical" evidence="9">
    <location>
        <begin position="20"/>
        <end position="42"/>
    </location>
</feature>
<sequence>MASNETFPQIAYPIRVIIPIVYTLITAFALIGNILNFYSLCVSRDRYGRKSIHVLIWNLIIEGTIWSSIFYIVKMVSYADLGEHFALNNGKWLNDSWCKSELYILRIMDFLLAYTIVFLCFDRCVKRKQCCYGIRRFITGICILVSLWLAVCYALIPILFFNQQLISFNYGSYECMTNETQINELTWLDLQNVQSPIKTIYLLDFIFGNALPIFLMILLLVIRYFIYQKAKKDKYKNNMNTNLTELDINTYKNFDLRTYDDEHPNLIKMVVLYVIIFIICQLPYYIYRLVRIYHPSIYLNLSSMNILYAIDIPLIILRLINRAINPWLSFFLMRSIRDSSRQACTTFWCCGCFPCCPNRWSCLRDCSVYIRNEWYDLTANHQLMREIRPTGNTMKKEFIDPTGKRIRQIYEEYVRYYHRPRTHFSDANPALLFAGKNTLVGNENLSYLSSSNPRSQHSQILEPSTEL</sequence>
<evidence type="ECO:0000256" key="3">
    <source>
        <dbReference type="ARBA" id="ARBA00022692"/>
    </source>
</evidence>
<dbReference type="InterPro" id="IPR000276">
    <property type="entry name" value="GPCR_Rhodpsn"/>
</dbReference>
<keyword evidence="6 9" id="KW-0472">Membrane</keyword>
<dbReference type="GO" id="GO:0005886">
    <property type="term" value="C:plasma membrane"/>
    <property type="evidence" value="ECO:0007669"/>
    <property type="project" value="UniProtKB-SubCell"/>
</dbReference>
<feature type="transmembrane region" description="Helical" evidence="9">
    <location>
        <begin position="137"/>
        <end position="160"/>
    </location>
</feature>
<dbReference type="GO" id="GO:0043005">
    <property type="term" value="C:neuron projection"/>
    <property type="evidence" value="ECO:0007669"/>
    <property type="project" value="TreeGrafter"/>
</dbReference>
<dbReference type="PRINTS" id="PR00237">
    <property type="entry name" value="GPCRRHODOPSN"/>
</dbReference>
<keyword evidence="2" id="KW-1003">Cell membrane</keyword>
<feature type="transmembrane region" description="Helical" evidence="9">
    <location>
        <begin position="306"/>
        <end position="324"/>
    </location>
</feature>
<name>A0A819EII3_9BILA</name>
<dbReference type="GO" id="GO:0004930">
    <property type="term" value="F:G protein-coupled receptor activity"/>
    <property type="evidence" value="ECO:0007669"/>
    <property type="project" value="UniProtKB-KW"/>
</dbReference>
<dbReference type="AlphaFoldDB" id="A0A819EII3"/>
<evidence type="ECO:0000256" key="2">
    <source>
        <dbReference type="ARBA" id="ARBA00022475"/>
    </source>
</evidence>
<dbReference type="Gene3D" id="1.20.1070.10">
    <property type="entry name" value="Rhodopsin 7-helix transmembrane proteins"/>
    <property type="match status" value="1"/>
</dbReference>